<evidence type="ECO:0000313" key="2">
    <source>
        <dbReference type="EMBL" id="TDL20747.1"/>
    </source>
</evidence>
<evidence type="ECO:0008006" key="4">
    <source>
        <dbReference type="Google" id="ProtNLM"/>
    </source>
</evidence>
<feature type="region of interest" description="Disordered" evidence="1">
    <location>
        <begin position="155"/>
        <end position="179"/>
    </location>
</feature>
<dbReference type="Proteomes" id="UP000294933">
    <property type="component" value="Unassembled WGS sequence"/>
</dbReference>
<protein>
    <recommendedName>
        <fullName evidence="4">F-box domain-containing protein</fullName>
    </recommendedName>
</protein>
<organism evidence="2 3">
    <name type="scientific">Rickenella mellea</name>
    <dbReference type="NCBI Taxonomy" id="50990"/>
    <lineage>
        <taxon>Eukaryota</taxon>
        <taxon>Fungi</taxon>
        <taxon>Dikarya</taxon>
        <taxon>Basidiomycota</taxon>
        <taxon>Agaricomycotina</taxon>
        <taxon>Agaricomycetes</taxon>
        <taxon>Hymenochaetales</taxon>
        <taxon>Rickenellaceae</taxon>
        <taxon>Rickenella</taxon>
    </lineage>
</organism>
<name>A0A4Y7PZD0_9AGAM</name>
<accession>A0A4Y7PZD0</accession>
<keyword evidence="3" id="KW-1185">Reference proteome</keyword>
<dbReference type="VEuPathDB" id="FungiDB:BD410DRAFT_840967"/>
<feature type="compositionally biased region" description="Pro residues" evidence="1">
    <location>
        <begin position="169"/>
        <end position="179"/>
    </location>
</feature>
<evidence type="ECO:0000256" key="1">
    <source>
        <dbReference type="SAM" id="MobiDB-lite"/>
    </source>
</evidence>
<gene>
    <name evidence="2" type="ORF">BD410DRAFT_840967</name>
</gene>
<sequence>MANTMEISLDRGIDGEQLDLLVDSDGDFAPFASVLKLRISEKVHFMHLFTAIGQYCDIAHTVHFDLPKGTDFTDGLLHDTNRYTPFPSIRHIQFTNCASLYEEQLDCMVKHPLLAQIEDFEIVSCPNISEDFLLDLRNEVGDKLKWSSLIPFHPSENHDSNNEDTEHYYPPPDSPQFDF</sequence>
<proteinExistence type="predicted"/>
<feature type="compositionally biased region" description="Basic and acidic residues" evidence="1">
    <location>
        <begin position="155"/>
        <end position="167"/>
    </location>
</feature>
<dbReference type="EMBL" id="ML170185">
    <property type="protein sequence ID" value="TDL20747.1"/>
    <property type="molecule type" value="Genomic_DNA"/>
</dbReference>
<evidence type="ECO:0000313" key="3">
    <source>
        <dbReference type="Proteomes" id="UP000294933"/>
    </source>
</evidence>
<reference evidence="2 3" key="1">
    <citation type="submission" date="2018-06" db="EMBL/GenBank/DDBJ databases">
        <title>A transcriptomic atlas of mushroom development highlights an independent origin of complex multicellularity.</title>
        <authorList>
            <consortium name="DOE Joint Genome Institute"/>
            <person name="Krizsan K."/>
            <person name="Almasi E."/>
            <person name="Merenyi Z."/>
            <person name="Sahu N."/>
            <person name="Viragh M."/>
            <person name="Koszo T."/>
            <person name="Mondo S."/>
            <person name="Kiss B."/>
            <person name="Balint B."/>
            <person name="Kues U."/>
            <person name="Barry K."/>
            <person name="Hegedus J.C."/>
            <person name="Henrissat B."/>
            <person name="Johnson J."/>
            <person name="Lipzen A."/>
            <person name="Ohm R."/>
            <person name="Nagy I."/>
            <person name="Pangilinan J."/>
            <person name="Yan J."/>
            <person name="Xiong Y."/>
            <person name="Grigoriev I.V."/>
            <person name="Hibbett D.S."/>
            <person name="Nagy L.G."/>
        </authorList>
    </citation>
    <scope>NUCLEOTIDE SEQUENCE [LARGE SCALE GENOMIC DNA]</scope>
    <source>
        <strain evidence="2 3">SZMC22713</strain>
    </source>
</reference>
<dbReference type="AlphaFoldDB" id="A0A4Y7PZD0"/>